<name>A0A3N1H5T6_9PSEU</name>
<feature type="transmembrane region" description="Helical" evidence="1">
    <location>
        <begin position="39"/>
        <end position="61"/>
    </location>
</feature>
<gene>
    <name evidence="2" type="ORF">EDD40_3188</name>
</gene>
<evidence type="ECO:0000313" key="3">
    <source>
        <dbReference type="Proteomes" id="UP000268727"/>
    </source>
</evidence>
<reference evidence="2 3" key="1">
    <citation type="submission" date="2018-11" db="EMBL/GenBank/DDBJ databases">
        <title>Sequencing the genomes of 1000 actinobacteria strains.</title>
        <authorList>
            <person name="Klenk H.-P."/>
        </authorList>
    </citation>
    <scope>NUCLEOTIDE SEQUENCE [LARGE SCALE GENOMIC DNA]</scope>
    <source>
        <strain evidence="2 3">DSM 44231</strain>
    </source>
</reference>
<dbReference type="Proteomes" id="UP000268727">
    <property type="component" value="Unassembled WGS sequence"/>
</dbReference>
<organism evidence="2 3">
    <name type="scientific">Saccharothrix texasensis</name>
    <dbReference type="NCBI Taxonomy" id="103734"/>
    <lineage>
        <taxon>Bacteria</taxon>
        <taxon>Bacillati</taxon>
        <taxon>Actinomycetota</taxon>
        <taxon>Actinomycetes</taxon>
        <taxon>Pseudonocardiales</taxon>
        <taxon>Pseudonocardiaceae</taxon>
        <taxon>Saccharothrix</taxon>
    </lineage>
</organism>
<proteinExistence type="predicted"/>
<keyword evidence="1" id="KW-0812">Transmembrane</keyword>
<evidence type="ECO:0000313" key="2">
    <source>
        <dbReference type="EMBL" id="ROP37858.1"/>
    </source>
</evidence>
<keyword evidence="1" id="KW-0472">Membrane</keyword>
<accession>A0A3N1H5T6</accession>
<sequence length="67" mass="7265">MWTWLMGGYAVFAAVMIAAACFVALFGRDEEHRTSGYRVLKLIFMAVTGSGGLTMAVLKLYELGLSA</sequence>
<keyword evidence="3" id="KW-1185">Reference proteome</keyword>
<feature type="transmembrane region" description="Helical" evidence="1">
    <location>
        <begin position="6"/>
        <end position="27"/>
    </location>
</feature>
<keyword evidence="1" id="KW-1133">Transmembrane helix</keyword>
<comment type="caution">
    <text evidence="2">The sequence shown here is derived from an EMBL/GenBank/DDBJ whole genome shotgun (WGS) entry which is preliminary data.</text>
</comment>
<evidence type="ECO:0000256" key="1">
    <source>
        <dbReference type="SAM" id="Phobius"/>
    </source>
</evidence>
<protein>
    <submittedName>
        <fullName evidence="2">Uncharacterized protein</fullName>
    </submittedName>
</protein>
<dbReference type="EMBL" id="RJKM01000001">
    <property type="protein sequence ID" value="ROP37858.1"/>
    <property type="molecule type" value="Genomic_DNA"/>
</dbReference>
<dbReference type="AlphaFoldDB" id="A0A3N1H5T6"/>